<name>A0ABN0C8M0_9ACTN</name>
<evidence type="ECO:0000313" key="2">
    <source>
        <dbReference type="Proteomes" id="UP000003179"/>
    </source>
</evidence>
<keyword evidence="2" id="KW-1185">Reference proteome</keyword>
<protein>
    <submittedName>
        <fullName evidence="1">Uncharacterized protein</fullName>
    </submittedName>
</protein>
<dbReference type="Proteomes" id="UP000003179">
    <property type="component" value="Unassembled WGS sequence"/>
</dbReference>
<comment type="caution">
    <text evidence="1">The sequence shown here is derived from an EMBL/GenBank/DDBJ whole genome shotgun (WGS) entry which is preliminary data.</text>
</comment>
<gene>
    <name evidence="1" type="ORF">HMPREF9607_00099</name>
</gene>
<accession>A0ABN0C8M0</accession>
<dbReference type="EMBL" id="ADZU01000003">
    <property type="protein sequence ID" value="EFS93645.1"/>
    <property type="molecule type" value="Genomic_DNA"/>
</dbReference>
<reference evidence="1" key="1">
    <citation type="submission" date="2010-08" db="EMBL/GenBank/DDBJ databases">
        <authorList>
            <person name="Weinstock G."/>
            <person name="Sodergren E."/>
            <person name="Clifton S."/>
            <person name="Fulton L."/>
            <person name="Fulton B."/>
            <person name="Courtney L."/>
            <person name="Fronick C."/>
            <person name="Harrison M."/>
            <person name="Strong C."/>
            <person name="Farmer C."/>
            <person name="Delahaunty K."/>
            <person name="Markovic C."/>
            <person name="Hall O."/>
            <person name="Minx P."/>
            <person name="Tomlinson C."/>
            <person name="Mitreva M."/>
            <person name="Hou S."/>
            <person name="Chen J."/>
            <person name="Wollam A."/>
            <person name="Pepin K.H."/>
            <person name="Johnson M."/>
            <person name="Bhonagiri V."/>
            <person name="Zhang X."/>
            <person name="Suruliraj S."/>
            <person name="Warren W."/>
            <person name="Chinwalla A."/>
            <person name="Mardis E.R."/>
            <person name="Wilson R.K."/>
        </authorList>
    </citation>
    <scope>NUCLEOTIDE SEQUENCE [LARGE SCALE GENOMIC DNA]</scope>
    <source>
        <strain evidence="1">HL044PA1</strain>
    </source>
</reference>
<proteinExistence type="predicted"/>
<organism evidence="1 2">
    <name type="scientific">Cutibacterium modestum HL044PA1</name>
    <dbReference type="NCBI Taxonomy" id="765109"/>
    <lineage>
        <taxon>Bacteria</taxon>
        <taxon>Bacillati</taxon>
        <taxon>Actinomycetota</taxon>
        <taxon>Actinomycetes</taxon>
        <taxon>Propionibacteriales</taxon>
        <taxon>Propionibacteriaceae</taxon>
        <taxon>Cutibacterium</taxon>
        <taxon>Cutibacterium modestum</taxon>
    </lineage>
</organism>
<sequence>MPLRVSLSYSVRAVSSASSASENRFGTVDNAFLSVHTVLHEWHRGKWVLVVLASSIKVIHQ</sequence>
<evidence type="ECO:0000313" key="1">
    <source>
        <dbReference type="EMBL" id="EFS93645.1"/>
    </source>
</evidence>